<dbReference type="InterPro" id="IPR006230">
    <property type="entry name" value="MutL"/>
</dbReference>
<proteinExistence type="predicted"/>
<reference evidence="1 2" key="1">
    <citation type="submission" date="2017-06" db="EMBL/GenBank/DDBJ databases">
        <title>Novel microbial phyla capable of carbon fixation and sulfur reduction in deep-sea sediments.</title>
        <authorList>
            <person name="Huang J."/>
            <person name="Baker B."/>
            <person name="Wang Y."/>
        </authorList>
    </citation>
    <scope>NUCLEOTIDE SEQUENCE [LARGE SCALE GENOMIC DNA]</scope>
    <source>
        <strain evidence="1">B3_TA06</strain>
    </source>
</reference>
<evidence type="ECO:0008006" key="3">
    <source>
        <dbReference type="Google" id="ProtNLM"/>
    </source>
</evidence>
<dbReference type="AlphaFoldDB" id="A0A532V962"/>
<evidence type="ECO:0000313" key="2">
    <source>
        <dbReference type="Proteomes" id="UP000317778"/>
    </source>
</evidence>
<dbReference type="EMBL" id="NJBO01000003">
    <property type="protein sequence ID" value="TKJ43754.1"/>
    <property type="molecule type" value="Genomic_DNA"/>
</dbReference>
<dbReference type="Proteomes" id="UP000317778">
    <property type="component" value="Unassembled WGS sequence"/>
</dbReference>
<sequence length="950" mass="104429">MELSKYAHVLVTDVGSTTTKALLIAREGDKYRFAGELEVPTTVEKPAEDVKIGVLESVSRLEQKTGTTLLADGKIAIPYLTTSSAGGGLQILVFGLSALETGRAAEMTAYGAGGVILRTFTIDDQIPAVDKMRLIRELHPDLILMAGGVDGGAISGVVRLAELLSLADPEPKFRLSERIPLVFCGNVNARGFVKRVLEGNFELYITDNIRPSMTELATEPAKRKVHELFMENVMERAPGYAELKNWVAADIMPTPAGVENILRLYGEKLSQNILMVDMGGATTDIFSNIGGSYHRTVAANIGMSYSVSNVLAEVGIERIMRHLPEGFTETEVRDYISGKMLNPTYMPGQACERVLEQAAAIEGINMAWEQHKDMNFKVSRIGRLDRRRLRKDVNKFEELFYLNEERYFQLSDIDLIIGAGGVLSHAERKEEVLWMLAEGFRPSGITKLAVDRHFKSPHLGVLAKLDAEVALDLFKGECLQEIGYVVAPVGKLSPKRLALTIKDARGSKAYALKGGELLYLPQGGELEILLEKGLCIRNNLERFELKTSLPVLFDCRGRGEKLLGVPLAKSGIAVFTPPEGVFKTQVRKQAAEISAGTYKIQRRLPYEGEIFVKPGQEVKPDDIIGENRFGPPKLYIIDIHRLIGYDKQLDEKAFLAGVQVKVGDHVKLRQRIFKAKGAGPLGIPFYCQSPVRGEVTQIEASGKMIIMREIQDYDGKPHVVDVATKLDIKPEHIKAYMKFQEGDFVEADRILAQKATTEGFRIVKPTATGTLKKIDTKKGTVTIQYHITPIPLRSFVSGKVSRVKENLGVEITGQGTTLYGIIGFGGEASGKILLSSREPDSSAKAKIVVTFNPVDEGFLRKAAEAGVAGLIAPSIHNADWVQFYGEEIGVALTGDEQIPFTLILTEGFGRFAMNERYRSFFEKGKGKLASLSGRTQIRAGVTRPTVIVSD</sequence>
<gene>
    <name evidence="1" type="ORF">CEE36_03445</name>
</gene>
<protein>
    <recommendedName>
        <fullName evidence="3">Methylaspartate mutase</fullName>
    </recommendedName>
</protein>
<dbReference type="Pfam" id="PF13941">
    <property type="entry name" value="MutL"/>
    <property type="match status" value="1"/>
</dbReference>
<comment type="caution">
    <text evidence="1">The sequence shown here is derived from an EMBL/GenBank/DDBJ whole genome shotgun (WGS) entry which is preliminary data.</text>
</comment>
<name>A0A532V962_UNCT6</name>
<evidence type="ECO:0000313" key="1">
    <source>
        <dbReference type="EMBL" id="TKJ43754.1"/>
    </source>
</evidence>
<organism evidence="1 2">
    <name type="scientific">candidate division TA06 bacterium B3_TA06</name>
    <dbReference type="NCBI Taxonomy" id="2012487"/>
    <lineage>
        <taxon>Bacteria</taxon>
        <taxon>Bacteria division TA06</taxon>
    </lineage>
</organism>
<accession>A0A532V962</accession>